<name>E7RY62_9BURK</name>
<dbReference type="Pfam" id="PF10670">
    <property type="entry name" value="DUF4198"/>
    <property type="match status" value="1"/>
</dbReference>
<evidence type="ECO:0000313" key="2">
    <source>
        <dbReference type="Proteomes" id="UP000011021"/>
    </source>
</evidence>
<evidence type="ECO:0000313" key="1">
    <source>
        <dbReference type="EMBL" id="EFV94636.1"/>
    </source>
</evidence>
<sequence>MQAAGAAMSNTMTFRVMDDESEHNQESRQLTQVRKTMKALNATLLALLLGASASASAHSLWTQGENKDVFEADLIYGHEFPKPEVIPEARLVLFEAPQVISASGTQTLVQSGENYHYRHSAKLGKGTHVLLGTYKPTYWTKKADGKWAMAKTRADFPDAQSCGLYSMSGKSFVIIDDDGAFATKPVGKGYEITPLASPNDIKVGELAKFRVTLDGKPVADAKVVGSPAGFNSEEVEIEAFYAETDKNGEFSFRALKPGPWYLSSEVEQAPKDPKVCDKVVDEFTLSFNVK</sequence>
<dbReference type="eggNOG" id="COG5266">
    <property type="taxonomic scope" value="Bacteria"/>
</dbReference>
<gene>
    <name evidence="1" type="ORF">HMPREF0551_1626</name>
</gene>
<dbReference type="InterPro" id="IPR019613">
    <property type="entry name" value="DUF4198"/>
</dbReference>
<keyword evidence="2" id="KW-1185">Reference proteome</keyword>
<dbReference type="EMBL" id="AEQP01000013">
    <property type="protein sequence ID" value="EFV94636.1"/>
    <property type="molecule type" value="Genomic_DNA"/>
</dbReference>
<proteinExistence type="predicted"/>
<dbReference type="HOGENOM" id="CLU_089873_1_0_4"/>
<dbReference type="Proteomes" id="UP000011021">
    <property type="component" value="Unassembled WGS sequence"/>
</dbReference>
<organism evidence="1 2">
    <name type="scientific">Lautropia mirabilis ATCC 51599</name>
    <dbReference type="NCBI Taxonomy" id="887898"/>
    <lineage>
        <taxon>Bacteria</taxon>
        <taxon>Pseudomonadati</taxon>
        <taxon>Pseudomonadota</taxon>
        <taxon>Betaproteobacteria</taxon>
        <taxon>Burkholderiales</taxon>
        <taxon>Burkholderiaceae</taxon>
        <taxon>Lautropia</taxon>
    </lineage>
</organism>
<reference evidence="1 2" key="1">
    <citation type="submission" date="2010-12" db="EMBL/GenBank/DDBJ databases">
        <authorList>
            <person name="Muzny D."/>
            <person name="Qin X."/>
            <person name="Deng J."/>
            <person name="Jiang H."/>
            <person name="Liu Y."/>
            <person name="Qu J."/>
            <person name="Song X.-Z."/>
            <person name="Zhang L."/>
            <person name="Thornton R."/>
            <person name="Coyle M."/>
            <person name="Francisco L."/>
            <person name="Jackson L."/>
            <person name="Javaid M."/>
            <person name="Korchina V."/>
            <person name="Kovar C."/>
            <person name="Mata R."/>
            <person name="Mathew T."/>
            <person name="Ngo R."/>
            <person name="Nguyen L."/>
            <person name="Nguyen N."/>
            <person name="Okwuonu G."/>
            <person name="Ongeri F."/>
            <person name="Pham C."/>
            <person name="Simmons D."/>
            <person name="Wilczek-Boney K."/>
            <person name="Hale W."/>
            <person name="Jakkamsetti A."/>
            <person name="Pham P."/>
            <person name="Ruth R."/>
            <person name="San Lucas F."/>
            <person name="Warren J."/>
            <person name="Zhang J."/>
            <person name="Zhao Z."/>
            <person name="Zhou C."/>
            <person name="Zhu D."/>
            <person name="Lee S."/>
            <person name="Bess C."/>
            <person name="Blankenburg K."/>
            <person name="Forbes L."/>
            <person name="Fu Q."/>
            <person name="Gubbala S."/>
            <person name="Hirani K."/>
            <person name="Jayaseelan J.C."/>
            <person name="Lara F."/>
            <person name="Munidasa M."/>
            <person name="Palculict T."/>
            <person name="Patil S."/>
            <person name="Pu L.-L."/>
            <person name="Saada N."/>
            <person name="Tang L."/>
            <person name="Weissenberger G."/>
            <person name="Zhu Y."/>
            <person name="Hemphill L."/>
            <person name="Shang Y."/>
            <person name="Youmans B."/>
            <person name="Ayvaz T."/>
            <person name="Ross M."/>
            <person name="Santibanez J."/>
            <person name="Aqrawi P."/>
            <person name="Gross S."/>
            <person name="Joshi V."/>
            <person name="Fowler G."/>
            <person name="Nazareth L."/>
            <person name="Reid J."/>
            <person name="Worley K."/>
            <person name="Petrosino J."/>
            <person name="Highlander S."/>
            <person name="Gibbs R."/>
        </authorList>
    </citation>
    <scope>NUCLEOTIDE SEQUENCE [LARGE SCALE GENOMIC DNA]</scope>
    <source>
        <strain evidence="1 2">ATCC 51599</strain>
    </source>
</reference>
<evidence type="ECO:0008006" key="3">
    <source>
        <dbReference type="Google" id="ProtNLM"/>
    </source>
</evidence>
<protein>
    <recommendedName>
        <fullName evidence="3">Nickel transport complex, NikM subunit, transmembrane</fullName>
    </recommendedName>
</protein>
<dbReference type="AlphaFoldDB" id="E7RY62"/>
<dbReference type="STRING" id="887898.HMPREF0551_1626"/>
<comment type="caution">
    <text evidence="1">The sequence shown here is derived from an EMBL/GenBank/DDBJ whole genome shotgun (WGS) entry which is preliminary data.</text>
</comment>
<accession>E7RY62</accession>